<dbReference type="eggNOG" id="COG1196">
    <property type="taxonomic scope" value="Bacteria"/>
</dbReference>
<dbReference type="HOGENOM" id="CLU_360528_0_0_0"/>
<evidence type="ECO:0000256" key="1">
    <source>
        <dbReference type="SAM" id="Coils"/>
    </source>
</evidence>
<dbReference type="AlphaFoldDB" id="D7BI45"/>
<dbReference type="STRING" id="526227.Mesil_0378"/>
<dbReference type="OrthoDB" id="29130at2"/>
<feature type="compositionally biased region" description="Pro residues" evidence="2">
    <location>
        <begin position="85"/>
        <end position="105"/>
    </location>
</feature>
<dbReference type="RefSeq" id="WP_013156926.1">
    <property type="nucleotide sequence ID" value="NC_014212.1"/>
</dbReference>
<reference evidence="3 4" key="1">
    <citation type="journal article" date="2010" name="Stand. Genomic Sci.">
        <title>Complete genome sequence of Meiothermus silvanus type strain (VI-R2).</title>
        <authorList>
            <person name="Sikorski J."/>
            <person name="Tindall B.J."/>
            <person name="Lowry S."/>
            <person name="Lucas S."/>
            <person name="Nolan M."/>
            <person name="Copeland A."/>
            <person name="Glavina Del Rio T."/>
            <person name="Tice H."/>
            <person name="Cheng J.F."/>
            <person name="Han C."/>
            <person name="Pitluck S."/>
            <person name="Liolios K."/>
            <person name="Ivanova N."/>
            <person name="Mavromatis K."/>
            <person name="Mikhailova N."/>
            <person name="Pati A."/>
            <person name="Goodwin L."/>
            <person name="Chen A."/>
            <person name="Palaniappan K."/>
            <person name="Land M."/>
            <person name="Hauser L."/>
            <person name="Chang Y.J."/>
            <person name="Jeffries C.D."/>
            <person name="Rohde M."/>
            <person name="Goker M."/>
            <person name="Woyke T."/>
            <person name="Bristow J."/>
            <person name="Eisen J.A."/>
            <person name="Markowitz V."/>
            <person name="Hugenholtz P."/>
            <person name="Kyrpides N.C."/>
            <person name="Klenk H.P."/>
            <person name="Lapidus A."/>
        </authorList>
    </citation>
    <scope>NUCLEOTIDE SEQUENCE [LARGE SCALE GENOMIC DNA]</scope>
    <source>
        <strain evidence="4">ATCC 700542 / DSM 9946 / VI-R2</strain>
    </source>
</reference>
<feature type="coiled-coil region" evidence="1">
    <location>
        <begin position="387"/>
        <end position="414"/>
    </location>
</feature>
<sequence length="911" mass="100223">MSLYQTLQQSLEPLLGSRTQTVLEEGVRRLGVSPESLQATHAETLLKRLVYRELQATRPASEARQHIENLLQAIREQEGVSTKPAAPPPPVPIPPTEPPLEPTQPPVRAEAVAMETKPGALADLEAGLKRMGLYLEWPEVGRLRSLVMVIKREQEKGVEPEELLREGQGLLVQLEERLQAALLRQTRDISDLEAALQRVSSVGGPKVRRLEVLLRQIKEAHESETLAPGEVERARSIAAELRKLVESSVVQNPTLESRIEPEAPVPDETAEFVMETPPQPPRADGSPASENTYEGVARGDTGFAGNLTTERYPTFEIDFGELTEEQLGKIREIDVAEDRRALEAFKERYAVVLSRSEVAPLLERLEAQLAAGEPLGAALSEFEAKLKDALKEALSEARARYEWLAERLRELGNEPPEELAPKLAGVATRLNVAFETLQAGVIPEDLAALDGALEALAQEAKTLREQKAREARMRQALDTLRGEAEAALSAYRGQPTVEVFFNQLAGAQPREESLQVLRRGLSGLLDALAREREEENLRRSSLRSTLQALPILESLEPQRSRLLAELGDINKPLAQLEAAVERLVREFQGQVSMRLEALRRRALKLGFAIPGLESAQSALQSGQVPDPQPFERALEEVLTQRRNALLAQLSQLEVQAQALRGVGGEAALTEIAQFRSRIQAGELPDLAPVQEALGKAQRALESLRGQLQIRIATLLVDYHEQAHIGGETVFRLRPMIEFLAAAQERMGKLGVNGLLDVRRTLEEALPLAAQLQEEYQATQRLKEELKGADIDDLLGIFDTKPAKEEKPIQNPALASFAGRGVEGLALLGPSGLIEGHLPFPTSVAHALLEDFRRMGEDLGWQPARLAVLSLPEAALILAPLGQKGLVVLAEKGLLSRLLTQIEKHRDELAQI</sequence>
<name>D7BI45_ALLS1</name>
<feature type="region of interest" description="Disordered" evidence="2">
    <location>
        <begin position="272"/>
        <end position="291"/>
    </location>
</feature>
<dbReference type="KEGG" id="msv:Mesil_0378"/>
<keyword evidence="1" id="KW-0175">Coiled coil</keyword>
<accession>D7BI45</accession>
<keyword evidence="4" id="KW-1185">Reference proteome</keyword>
<evidence type="ECO:0000256" key="2">
    <source>
        <dbReference type="SAM" id="MobiDB-lite"/>
    </source>
</evidence>
<gene>
    <name evidence="3" type="ordered locus">Mesil_0378</name>
</gene>
<protein>
    <submittedName>
        <fullName evidence="3">Uncharacterized protein</fullName>
    </submittedName>
</protein>
<feature type="region of interest" description="Disordered" evidence="2">
    <location>
        <begin position="78"/>
        <end position="106"/>
    </location>
</feature>
<organism evidence="3 4">
    <name type="scientific">Allomeiothermus silvanus (strain ATCC 700542 / DSM 9946 / NBRC 106475 / NCIMB 13440 / VI-R2)</name>
    <name type="common">Thermus silvanus</name>
    <dbReference type="NCBI Taxonomy" id="526227"/>
    <lineage>
        <taxon>Bacteria</taxon>
        <taxon>Thermotogati</taxon>
        <taxon>Deinococcota</taxon>
        <taxon>Deinococci</taxon>
        <taxon>Thermales</taxon>
        <taxon>Thermaceae</taxon>
        <taxon>Allomeiothermus</taxon>
    </lineage>
</organism>
<proteinExistence type="predicted"/>
<dbReference type="Proteomes" id="UP000001916">
    <property type="component" value="Chromosome"/>
</dbReference>
<evidence type="ECO:0000313" key="4">
    <source>
        <dbReference type="Proteomes" id="UP000001916"/>
    </source>
</evidence>
<evidence type="ECO:0000313" key="3">
    <source>
        <dbReference type="EMBL" id="ADH62319.1"/>
    </source>
</evidence>
<dbReference type="EMBL" id="CP002042">
    <property type="protein sequence ID" value="ADH62319.1"/>
    <property type="molecule type" value="Genomic_DNA"/>
</dbReference>
<feature type="coiled-coil region" evidence="1">
    <location>
        <begin position="635"/>
        <end position="662"/>
    </location>
</feature>
<feature type="coiled-coil region" evidence="1">
    <location>
        <begin position="446"/>
        <end position="483"/>
    </location>
</feature>